<dbReference type="EMBL" id="CZVW01000018">
    <property type="protein sequence ID" value="CUT03817.1"/>
    <property type="molecule type" value="Genomic_DNA"/>
</dbReference>
<evidence type="ECO:0000259" key="2">
    <source>
        <dbReference type="Pfam" id="PF13581"/>
    </source>
</evidence>
<dbReference type="PANTHER" id="PTHR35526">
    <property type="entry name" value="ANTI-SIGMA-F FACTOR RSBW-RELATED"/>
    <property type="match status" value="1"/>
</dbReference>
<gene>
    <name evidence="3" type="ORF">JGI23_01561</name>
</gene>
<sequence length="142" mass="16423">MSKAIKKFYFEFASAFSSFKKFENAFKILKKKLKISDEDYYRIYLSSSEAFVNAIVHGNKLDPKKKVKVVFEVYKKSYVVEVYDEGEGFDVNLIPDPRERENLLKESGRGILIIKSIADGVSFKKTTYGMKVRIKIKKRPSA</sequence>
<dbReference type="Pfam" id="PF13581">
    <property type="entry name" value="HATPase_c_2"/>
    <property type="match status" value="1"/>
</dbReference>
<dbReference type="GO" id="GO:0004674">
    <property type="term" value="F:protein serine/threonine kinase activity"/>
    <property type="evidence" value="ECO:0007669"/>
    <property type="project" value="UniProtKB-KW"/>
</dbReference>
<dbReference type="Proteomes" id="UP000199197">
    <property type="component" value="Unassembled WGS sequence"/>
</dbReference>
<keyword evidence="4" id="KW-1185">Reference proteome</keyword>
<evidence type="ECO:0000313" key="3">
    <source>
        <dbReference type="EMBL" id="CUT03817.1"/>
    </source>
</evidence>
<protein>
    <submittedName>
        <fullName evidence="3">Serine/threonine-protein kinase RsbW</fullName>
    </submittedName>
</protein>
<dbReference type="Gene3D" id="3.30.565.10">
    <property type="entry name" value="Histidine kinase-like ATPase, C-terminal domain"/>
    <property type="match status" value="1"/>
</dbReference>
<dbReference type="RefSeq" id="WP_092350571.1">
    <property type="nucleotide sequence ID" value="NZ_CZVW01000018.1"/>
</dbReference>
<dbReference type="OrthoDB" id="9768808at2"/>
<evidence type="ECO:0000313" key="4">
    <source>
        <dbReference type="Proteomes" id="UP000199197"/>
    </source>
</evidence>
<organism evidence="3 4">
    <name type="scientific">Candidatus Chryseopegocella kryptomonas</name>
    <dbReference type="NCBI Taxonomy" id="1633643"/>
    <lineage>
        <taxon>Bacteria</taxon>
        <taxon>Pseudomonadati</taxon>
        <taxon>Candidatus Kryptoniota</taxon>
        <taxon>Candidatus Chryseopegocella</taxon>
    </lineage>
</organism>
<evidence type="ECO:0000256" key="1">
    <source>
        <dbReference type="ARBA" id="ARBA00022527"/>
    </source>
</evidence>
<dbReference type="InterPro" id="IPR036890">
    <property type="entry name" value="HATPase_C_sf"/>
</dbReference>
<keyword evidence="1" id="KW-0723">Serine/threonine-protein kinase</keyword>
<feature type="domain" description="Histidine kinase/HSP90-like ATPase" evidence="2">
    <location>
        <begin position="33"/>
        <end position="135"/>
    </location>
</feature>
<accession>A0A0P1NX63</accession>
<dbReference type="InterPro" id="IPR003594">
    <property type="entry name" value="HATPase_dom"/>
</dbReference>
<keyword evidence="3" id="KW-0808">Transferase</keyword>
<keyword evidence="3" id="KW-0418">Kinase</keyword>
<dbReference type="AlphaFoldDB" id="A0A0P1NX63"/>
<proteinExistence type="predicted"/>
<dbReference type="PANTHER" id="PTHR35526:SF3">
    <property type="entry name" value="ANTI-SIGMA-F FACTOR RSBW"/>
    <property type="match status" value="1"/>
</dbReference>
<name>A0A0P1NX63_9BACT</name>
<dbReference type="SUPFAM" id="SSF55874">
    <property type="entry name" value="ATPase domain of HSP90 chaperone/DNA topoisomerase II/histidine kinase"/>
    <property type="match status" value="1"/>
</dbReference>
<dbReference type="CDD" id="cd16936">
    <property type="entry name" value="HATPase_RsbW-like"/>
    <property type="match status" value="1"/>
</dbReference>
<reference evidence="4" key="1">
    <citation type="submission" date="2015-11" db="EMBL/GenBank/DDBJ databases">
        <authorList>
            <person name="Varghese N."/>
        </authorList>
    </citation>
    <scope>NUCLEOTIDE SEQUENCE [LARGE SCALE GENOMIC DNA]</scope>
    <source>
        <strain evidence="4">JGI-23</strain>
    </source>
</reference>
<dbReference type="InterPro" id="IPR050267">
    <property type="entry name" value="Anti-sigma-factor_SerPK"/>
</dbReference>